<keyword evidence="1" id="KW-0732">Signal</keyword>
<evidence type="ECO:0000256" key="1">
    <source>
        <dbReference type="SAM" id="SignalP"/>
    </source>
</evidence>
<evidence type="ECO:0000313" key="3">
    <source>
        <dbReference type="Proteomes" id="UP000028181"/>
    </source>
</evidence>
<dbReference type="RefSeq" id="WP_157884579.1">
    <property type="nucleotide sequence ID" value="NZ_HG938353.1"/>
</dbReference>
<dbReference type="Proteomes" id="UP000028181">
    <property type="component" value="Chromosome I"/>
</dbReference>
<feature type="signal peptide" evidence="1">
    <location>
        <begin position="1"/>
        <end position="23"/>
    </location>
</feature>
<feature type="chain" id="PRO_5001656208" evidence="1">
    <location>
        <begin position="24"/>
        <end position="56"/>
    </location>
</feature>
<name>A0A068SMQ4_NEOGA</name>
<reference evidence="3" key="1">
    <citation type="journal article" date="2014" name="BMC Genomics">
        <title>Genome sequencing of two Neorhizobium galegae strains reveals a noeT gene responsible for the unusual acetylation of the nodulation factors.</title>
        <authorList>
            <person name="Osterman J."/>
            <person name="Marsh J."/>
            <person name="Laine P.K."/>
            <person name="Zeng Z."/>
            <person name="Alatalo E."/>
            <person name="Sullivan J.T."/>
            <person name="Young J.P."/>
            <person name="Thomas-Oates J."/>
            <person name="Paulin L."/>
            <person name="Lindstrom K."/>
        </authorList>
    </citation>
    <scope>NUCLEOTIDE SEQUENCE [LARGE SCALE GENOMIC DNA]</scope>
    <source>
        <strain evidence="3">HAMBI 540</strain>
    </source>
</reference>
<dbReference type="KEGG" id="ngg:RG540_CH09350"/>
<dbReference type="HOGENOM" id="CLU_3009656_0_0_5"/>
<dbReference type="PATRIC" id="fig|1028800.3.peg.947"/>
<proteinExistence type="predicted"/>
<accession>A0A068SMQ4</accession>
<dbReference type="eggNOG" id="ENOG5032KXN">
    <property type="taxonomic scope" value="Bacteria"/>
</dbReference>
<dbReference type="AlphaFoldDB" id="A0A068SMQ4"/>
<gene>
    <name evidence="2" type="ORF">RG540_CH09350</name>
</gene>
<organism evidence="2 3">
    <name type="scientific">Neorhizobium galegae bv. orientalis str. HAMBI 540</name>
    <dbReference type="NCBI Taxonomy" id="1028800"/>
    <lineage>
        <taxon>Bacteria</taxon>
        <taxon>Pseudomonadati</taxon>
        <taxon>Pseudomonadota</taxon>
        <taxon>Alphaproteobacteria</taxon>
        <taxon>Hyphomicrobiales</taxon>
        <taxon>Rhizobiaceae</taxon>
        <taxon>Rhizobium/Agrobacterium group</taxon>
        <taxon>Neorhizobium</taxon>
    </lineage>
</organism>
<sequence length="56" mass="5995">MTVLARRLTIVTLIMTIFAFAFAALVAAPARNDLRVHLGTTVPCYHPATPNCVAAL</sequence>
<dbReference type="GeneID" id="43447780"/>
<dbReference type="EMBL" id="HG938353">
    <property type="protein sequence ID" value="CDN47124.1"/>
    <property type="molecule type" value="Genomic_DNA"/>
</dbReference>
<evidence type="ECO:0000313" key="2">
    <source>
        <dbReference type="EMBL" id="CDN47124.1"/>
    </source>
</evidence>
<protein>
    <submittedName>
        <fullName evidence="2">Uncharacterized protein</fullName>
    </submittedName>
</protein>
<keyword evidence="3" id="KW-1185">Reference proteome</keyword>